<feature type="compositionally biased region" description="Acidic residues" evidence="1">
    <location>
        <begin position="118"/>
        <end position="129"/>
    </location>
</feature>
<feature type="region of interest" description="Disordered" evidence="1">
    <location>
        <begin position="267"/>
        <end position="306"/>
    </location>
</feature>
<feature type="compositionally biased region" description="Pro residues" evidence="1">
    <location>
        <begin position="622"/>
        <end position="633"/>
    </location>
</feature>
<comment type="caution">
    <text evidence="2">The sequence shown here is derived from an EMBL/GenBank/DDBJ whole genome shotgun (WGS) entry which is preliminary data.</text>
</comment>
<dbReference type="EMBL" id="JAVHJO010000007">
    <property type="protein sequence ID" value="KAK6538656.1"/>
    <property type="molecule type" value="Genomic_DNA"/>
</dbReference>
<feature type="compositionally biased region" description="Low complexity" evidence="1">
    <location>
        <begin position="96"/>
        <end position="111"/>
    </location>
</feature>
<reference evidence="2 3" key="1">
    <citation type="submission" date="2019-10" db="EMBL/GenBank/DDBJ databases">
        <authorList>
            <person name="Palmer J.M."/>
        </authorList>
    </citation>
    <scope>NUCLEOTIDE SEQUENCE [LARGE SCALE GENOMIC DNA]</scope>
    <source>
        <strain evidence="2 3">TWF694</strain>
    </source>
</reference>
<feature type="region of interest" description="Disordered" evidence="1">
    <location>
        <begin position="224"/>
        <end position="251"/>
    </location>
</feature>
<feature type="region of interest" description="Disordered" evidence="1">
    <location>
        <begin position="594"/>
        <end position="645"/>
    </location>
</feature>
<dbReference type="Proteomes" id="UP001365542">
    <property type="component" value="Unassembled WGS sequence"/>
</dbReference>
<feature type="compositionally biased region" description="Polar residues" evidence="1">
    <location>
        <begin position="600"/>
        <end position="609"/>
    </location>
</feature>
<feature type="region of interest" description="Disordered" evidence="1">
    <location>
        <begin position="82"/>
        <end position="174"/>
    </location>
</feature>
<protein>
    <submittedName>
        <fullName evidence="2">Uncharacterized protein</fullName>
    </submittedName>
</protein>
<organism evidence="2 3">
    <name type="scientific">Orbilia ellipsospora</name>
    <dbReference type="NCBI Taxonomy" id="2528407"/>
    <lineage>
        <taxon>Eukaryota</taxon>
        <taxon>Fungi</taxon>
        <taxon>Dikarya</taxon>
        <taxon>Ascomycota</taxon>
        <taxon>Pezizomycotina</taxon>
        <taxon>Orbiliomycetes</taxon>
        <taxon>Orbiliales</taxon>
        <taxon>Orbiliaceae</taxon>
        <taxon>Orbilia</taxon>
    </lineage>
</organism>
<proteinExistence type="predicted"/>
<name>A0AAV9XAM0_9PEZI</name>
<evidence type="ECO:0000313" key="3">
    <source>
        <dbReference type="Proteomes" id="UP001365542"/>
    </source>
</evidence>
<evidence type="ECO:0000313" key="2">
    <source>
        <dbReference type="EMBL" id="KAK6538656.1"/>
    </source>
</evidence>
<accession>A0AAV9XAM0</accession>
<gene>
    <name evidence="2" type="ORF">TWF694_010234</name>
</gene>
<feature type="compositionally biased region" description="Low complexity" evidence="1">
    <location>
        <begin position="295"/>
        <end position="305"/>
    </location>
</feature>
<sequence length="714" mass="78308">MSSILSPARKAAVCRLLAAAADFAGQFDELKDTAEQVRTAIEQNDQLASAVPATDDEDPVVKLLDVAIGLVTSVIVPPEMRISSIAPEEEETDMTAIESAASSETESDSNSQPAAVMADDEDEESEDEDSGFHTSSDMALSDDKEYDDSEIPVSSGATLSSSTRWEDWDDDDDNWVPGILKVTSSTLTIIATDSSELDHALVPRQGDADLELAPEGGEFIMEEDEDSYQEEYDTAEEEFGSQFTSTDEYEDEYEDEYYTYREEDASVGEYYHDDSQEPDNYDDDYEDEDEDDNHSQLSTSSQRSLTADEIRDPSFVRYWQDNFGRIQKFFGEPGEYWDGYQWVWKDGLFYDRHPFTPPMSKYEHLTMNFNSIKMGNGGAPGRFPPAEHASSHRGFQQAPKVDTAEIGRRMRAKLQEWKEEEEKLVTNATPKESIEVQVELKAPTTDSITANNATTTVRPANAAPTDITLDTHIETVIEHTHMQEMSIEPSNAVAETEGAWGKPGLPEASVAADEVVEVGDAGPEADLSVAHTSEGACNLDYGLFDLVPSASVETVQDTGSQMAEGLELVRVASLEICLSEADLAALLDSHDGDRMESHAVDSSSASVENANGPSAPTATTPPTTPNTPLPPPEPEPEEGPSDQAPMMTPLEFLLSRGLHQDRIAGAGFSKKKPIKEFFKTAWSRTNSSLKFKLKVPWKSVLEGLSRIPANAFGS</sequence>
<evidence type="ECO:0000256" key="1">
    <source>
        <dbReference type="SAM" id="MobiDB-lite"/>
    </source>
</evidence>
<feature type="compositionally biased region" description="Acidic residues" evidence="1">
    <location>
        <begin position="276"/>
        <end position="292"/>
    </location>
</feature>
<feature type="compositionally biased region" description="Low complexity" evidence="1">
    <location>
        <begin position="611"/>
        <end position="621"/>
    </location>
</feature>
<dbReference type="AlphaFoldDB" id="A0AAV9XAM0"/>
<feature type="compositionally biased region" description="Acidic residues" evidence="1">
    <location>
        <begin position="224"/>
        <end position="239"/>
    </location>
</feature>
<keyword evidence="3" id="KW-1185">Reference proteome</keyword>